<evidence type="ECO:0008006" key="13">
    <source>
        <dbReference type="Google" id="ProtNLM"/>
    </source>
</evidence>
<feature type="transmembrane region" description="Helical" evidence="10">
    <location>
        <begin position="946"/>
        <end position="962"/>
    </location>
</feature>
<dbReference type="NCBIfam" id="TIGR00727">
    <property type="entry name" value="ISP4_OPT"/>
    <property type="match status" value="1"/>
</dbReference>
<feature type="region of interest" description="Disordered" evidence="9">
    <location>
        <begin position="119"/>
        <end position="194"/>
    </location>
</feature>
<dbReference type="GO" id="GO:0035673">
    <property type="term" value="F:oligopeptide transmembrane transporter activity"/>
    <property type="evidence" value="ECO:0007669"/>
    <property type="project" value="InterPro"/>
</dbReference>
<feature type="transmembrane region" description="Helical" evidence="10">
    <location>
        <begin position="566"/>
        <end position="588"/>
    </location>
</feature>
<keyword evidence="7 10" id="KW-1133">Transmembrane helix</keyword>
<dbReference type="GO" id="GO:0015031">
    <property type="term" value="P:protein transport"/>
    <property type="evidence" value="ECO:0007669"/>
    <property type="project" value="UniProtKB-KW"/>
</dbReference>
<dbReference type="InterPro" id="IPR004813">
    <property type="entry name" value="OPT"/>
</dbReference>
<reference evidence="12" key="2">
    <citation type="submission" date="2015-01" db="EMBL/GenBank/DDBJ databases">
        <title>Evolutionary Origins and Diversification of the Mycorrhizal Mutualists.</title>
        <authorList>
            <consortium name="DOE Joint Genome Institute"/>
            <consortium name="Mycorrhizal Genomics Consortium"/>
            <person name="Kohler A."/>
            <person name="Kuo A."/>
            <person name="Nagy L.G."/>
            <person name="Floudas D."/>
            <person name="Copeland A."/>
            <person name="Barry K.W."/>
            <person name="Cichocki N."/>
            <person name="Veneault-Fourrey C."/>
            <person name="LaButti K."/>
            <person name="Lindquist E.A."/>
            <person name="Lipzen A."/>
            <person name="Lundell T."/>
            <person name="Morin E."/>
            <person name="Murat C."/>
            <person name="Riley R."/>
            <person name="Ohm R."/>
            <person name="Sun H."/>
            <person name="Tunlid A."/>
            <person name="Henrissat B."/>
            <person name="Grigoriev I.V."/>
            <person name="Hibbett D.S."/>
            <person name="Martin F."/>
        </authorList>
    </citation>
    <scope>NUCLEOTIDE SEQUENCE [LARGE SCALE GENOMIC DNA]</scope>
    <source>
        <strain evidence="12">Zn</strain>
    </source>
</reference>
<sequence>MPGCRPTQIDGLRRRNKRVNKAIYNLLMGSEELGIRGEGIFWVEVESRYLWLSEDTPDPESTSALLRQHLRDSASDDDEATPTDAGTSQHIGLLQRFSGLMSKSPLLLRTSPGFGTGSYGAVPIGASTENSAEEDNSDARPRNKKKTRQSGLRNAVGSNTGGGSGAHRPVAATSSQSGTGQRPSSNGRLASQNSLDDVNGREIIEDLCLDRRFSVGVLPIPTDAEYIGSKIELPTSSETAAEQEETEEDFSSEEDEDPPDNSPYPQVRASVSAVDNTTLSINTPRMWTLSMLFAILGSSTNLFFSLRYPSVSITPVIALLLVHPLGLLWDRLFKRDSDPAEEFVDGVKVSSQDSLNGETTQADNALLSERVAHFKARSLTRRLRLYLAQGRWNEKEHSCVYISSNVSFGFAFATDVIVEQTHFYNQKVSITYQLLLILSTQILGYTFAGLARRFLVRPGGMIWPGTLMSAAMFTTLHKEKNVVANGWTITRWKLFFVVWFSAFLFYFLPGLLMPALSYFSVITWFAPKNVIIANLFGVASGLGMFPVTFDWAQIAYIGSPLLTPFWAAMNVVGGLVIVMWIVAPIAYYKNVFFSSYMPILSSSVFDNTGNIYNVNRILTPDFLFDREAYRNYSRVYLPITYVLSYGLQFAALASLLTHTTCWHGQDIWREWKRSLKDAGEESKPTYKAIPGTSSGAVRGSSTSNRSSRLRLERSDSHMDNIISQEDVHNRLMRRYKDTPLSWYLLTLVSMTAVGIFVVEYYPVHLPWYGLLLALGICTILFIPIGIVMAITNQHSSIYLICQLVCGAVFPGRPVANMVFVTYGYISSAQGIKFSADLKLGHYMKVPPRILFSVQMVATVVSSVTQIGVLNWMFANVPNICTPQAINGFTCPIARVHFNGSILWGVVGPGEFFGPNATYHALVWCFPIGAITPILLWLYARNKKKNLVRKINLPVLFGSLSWIPPATGLNFSVWALVCYIFNYLIRRRATDWWSKYTMTLSAALDSGLAFGLVVVFFGFIFPGWMDNFKWWGTEVFKQGCDWQACSYKNVPDGGHFGPDTW</sequence>
<name>A0A0C3D8R8_OIDMZ</name>
<evidence type="ECO:0000256" key="10">
    <source>
        <dbReference type="SAM" id="Phobius"/>
    </source>
</evidence>
<keyword evidence="4 10" id="KW-0812">Transmembrane</keyword>
<feature type="transmembrane region" description="Helical" evidence="10">
    <location>
        <begin position="968"/>
        <end position="984"/>
    </location>
</feature>
<dbReference type="EMBL" id="KN832870">
    <property type="protein sequence ID" value="KIN07719.1"/>
    <property type="molecule type" value="Genomic_DNA"/>
</dbReference>
<protein>
    <recommendedName>
        <fullName evidence="13">OPT family small oligopeptide transporter</fullName>
    </recommendedName>
</protein>
<feature type="transmembrane region" description="Helical" evidence="10">
    <location>
        <begin position="920"/>
        <end position="939"/>
    </location>
</feature>
<dbReference type="Pfam" id="PF03169">
    <property type="entry name" value="OPT"/>
    <property type="match status" value="1"/>
</dbReference>
<feature type="transmembrane region" description="Helical" evidence="10">
    <location>
        <begin position="399"/>
        <end position="418"/>
    </location>
</feature>
<dbReference type="FunCoup" id="A0A0C3D8R8">
    <property type="interactions" value="106"/>
</dbReference>
<dbReference type="NCBIfam" id="TIGR00728">
    <property type="entry name" value="OPT_sfam"/>
    <property type="match status" value="2"/>
</dbReference>
<keyword evidence="12" id="KW-1185">Reference proteome</keyword>
<feature type="compositionally biased region" description="Polar residues" evidence="9">
    <location>
        <begin position="149"/>
        <end position="158"/>
    </location>
</feature>
<evidence type="ECO:0000256" key="6">
    <source>
        <dbReference type="ARBA" id="ARBA00022927"/>
    </source>
</evidence>
<dbReference type="PANTHER" id="PTHR22601">
    <property type="entry name" value="ISP4 LIKE PROTEIN"/>
    <property type="match status" value="1"/>
</dbReference>
<evidence type="ECO:0000313" key="12">
    <source>
        <dbReference type="Proteomes" id="UP000054321"/>
    </source>
</evidence>
<keyword evidence="3" id="KW-0813">Transport</keyword>
<feature type="transmembrane region" description="Helical" evidence="10">
    <location>
        <begin position="767"/>
        <end position="790"/>
    </location>
</feature>
<feature type="transmembrane region" description="Helical" evidence="10">
    <location>
        <begin position="849"/>
        <end position="873"/>
    </location>
</feature>
<dbReference type="GO" id="GO:0016020">
    <property type="term" value="C:membrane"/>
    <property type="evidence" value="ECO:0007669"/>
    <property type="project" value="UniProtKB-SubCell"/>
</dbReference>
<accession>A0A0C3D8R8</accession>
<feature type="compositionally biased region" description="Acidic residues" evidence="9">
    <location>
        <begin position="241"/>
        <end position="259"/>
    </location>
</feature>
<evidence type="ECO:0000256" key="3">
    <source>
        <dbReference type="ARBA" id="ARBA00022448"/>
    </source>
</evidence>
<evidence type="ECO:0000313" key="11">
    <source>
        <dbReference type="EMBL" id="KIN07719.1"/>
    </source>
</evidence>
<comment type="similarity">
    <text evidence="2">Belongs to the oligopeptide OPT transporter family.</text>
</comment>
<evidence type="ECO:0000256" key="4">
    <source>
        <dbReference type="ARBA" id="ARBA00022692"/>
    </source>
</evidence>
<keyword evidence="6" id="KW-0653">Protein transport</keyword>
<feature type="transmembrane region" description="Helical" evidence="10">
    <location>
        <begin position="460"/>
        <end position="476"/>
    </location>
</feature>
<feature type="transmembrane region" description="Helical" evidence="10">
    <location>
        <begin position="310"/>
        <end position="329"/>
    </location>
</feature>
<dbReference type="HOGENOM" id="CLU_004965_4_2_1"/>
<comment type="subcellular location">
    <subcellularLocation>
        <location evidence="1">Membrane</location>
        <topology evidence="1">Multi-pass membrane protein</topology>
    </subcellularLocation>
</comment>
<dbReference type="OrthoDB" id="9986677at2759"/>
<proteinExistence type="inferred from homology"/>
<dbReference type="InParanoid" id="A0A0C3D8R8"/>
<dbReference type="AlphaFoldDB" id="A0A0C3D8R8"/>
<dbReference type="InterPro" id="IPR004648">
    <property type="entry name" value="Oligpept_transpt"/>
</dbReference>
<feature type="transmembrane region" description="Helical" evidence="10">
    <location>
        <begin position="996"/>
        <end position="1020"/>
    </location>
</feature>
<evidence type="ECO:0000256" key="8">
    <source>
        <dbReference type="ARBA" id="ARBA00023136"/>
    </source>
</evidence>
<organism evidence="11 12">
    <name type="scientific">Oidiodendron maius (strain Zn)</name>
    <dbReference type="NCBI Taxonomy" id="913774"/>
    <lineage>
        <taxon>Eukaryota</taxon>
        <taxon>Fungi</taxon>
        <taxon>Dikarya</taxon>
        <taxon>Ascomycota</taxon>
        <taxon>Pezizomycotina</taxon>
        <taxon>Leotiomycetes</taxon>
        <taxon>Leotiomycetes incertae sedis</taxon>
        <taxon>Myxotrichaceae</taxon>
        <taxon>Oidiodendron</taxon>
    </lineage>
</organism>
<feature type="transmembrane region" description="Helical" evidence="10">
    <location>
        <begin position="531"/>
        <end position="554"/>
    </location>
</feature>
<feature type="region of interest" description="Disordered" evidence="9">
    <location>
        <begin position="229"/>
        <end position="267"/>
    </location>
</feature>
<feature type="transmembrane region" description="Helical" evidence="10">
    <location>
        <begin position="496"/>
        <end position="519"/>
    </location>
</feature>
<dbReference type="Proteomes" id="UP000054321">
    <property type="component" value="Unassembled WGS sequence"/>
</dbReference>
<gene>
    <name evidence="11" type="ORF">OIDMADRAFT_99773</name>
</gene>
<evidence type="ECO:0000256" key="2">
    <source>
        <dbReference type="ARBA" id="ARBA00008807"/>
    </source>
</evidence>
<keyword evidence="5" id="KW-0571">Peptide transport</keyword>
<reference evidence="11 12" key="1">
    <citation type="submission" date="2014-04" db="EMBL/GenBank/DDBJ databases">
        <authorList>
            <consortium name="DOE Joint Genome Institute"/>
            <person name="Kuo A."/>
            <person name="Martino E."/>
            <person name="Perotto S."/>
            <person name="Kohler A."/>
            <person name="Nagy L.G."/>
            <person name="Floudas D."/>
            <person name="Copeland A."/>
            <person name="Barry K.W."/>
            <person name="Cichocki N."/>
            <person name="Veneault-Fourrey C."/>
            <person name="LaButti K."/>
            <person name="Lindquist E.A."/>
            <person name="Lipzen A."/>
            <person name="Lundell T."/>
            <person name="Morin E."/>
            <person name="Murat C."/>
            <person name="Sun H."/>
            <person name="Tunlid A."/>
            <person name="Henrissat B."/>
            <person name="Grigoriev I.V."/>
            <person name="Hibbett D.S."/>
            <person name="Martin F."/>
            <person name="Nordberg H.P."/>
            <person name="Cantor M.N."/>
            <person name="Hua S.X."/>
        </authorList>
    </citation>
    <scope>NUCLEOTIDE SEQUENCE [LARGE SCALE GENOMIC DNA]</scope>
    <source>
        <strain evidence="11 12">Zn</strain>
    </source>
</reference>
<evidence type="ECO:0000256" key="9">
    <source>
        <dbReference type="SAM" id="MobiDB-lite"/>
    </source>
</evidence>
<evidence type="ECO:0000256" key="7">
    <source>
        <dbReference type="ARBA" id="ARBA00022989"/>
    </source>
</evidence>
<evidence type="ECO:0000256" key="1">
    <source>
        <dbReference type="ARBA" id="ARBA00004141"/>
    </source>
</evidence>
<feature type="region of interest" description="Disordered" evidence="9">
    <location>
        <begin position="682"/>
        <end position="709"/>
    </location>
</feature>
<keyword evidence="8 10" id="KW-0472">Membrane</keyword>
<feature type="transmembrane region" description="Helical" evidence="10">
    <location>
        <begin position="740"/>
        <end position="761"/>
    </location>
</feature>
<evidence type="ECO:0000256" key="5">
    <source>
        <dbReference type="ARBA" id="ARBA00022856"/>
    </source>
</evidence>
<feature type="transmembrane region" description="Helical" evidence="10">
    <location>
        <begin position="430"/>
        <end position="448"/>
    </location>
</feature>
<feature type="compositionally biased region" description="Polar residues" evidence="9">
    <location>
        <begin position="172"/>
        <end position="194"/>
    </location>
</feature>